<accession>A0AB36TCV0</accession>
<dbReference type="SUPFAM" id="SSF47644">
    <property type="entry name" value="Methionine synthase domain"/>
    <property type="match status" value="1"/>
</dbReference>
<comment type="similarity">
    <text evidence="1">Belongs to the methylamine corrinoid protein family.</text>
</comment>
<feature type="domain" description="B12-binding N-terminal" evidence="5">
    <location>
        <begin position="1"/>
        <end position="93"/>
    </location>
</feature>
<organism evidence="6 7">
    <name type="scientific">Acetivibrio thermocellus AD2</name>
    <dbReference type="NCBI Taxonomy" id="1138384"/>
    <lineage>
        <taxon>Bacteria</taxon>
        <taxon>Bacillati</taxon>
        <taxon>Bacillota</taxon>
        <taxon>Clostridia</taxon>
        <taxon>Eubacteriales</taxon>
        <taxon>Oscillospiraceae</taxon>
        <taxon>Acetivibrio</taxon>
    </lineage>
</organism>
<dbReference type="InterPro" id="IPR006158">
    <property type="entry name" value="Cobalamin-bd"/>
</dbReference>
<dbReference type="EMBL" id="PDBW01000001">
    <property type="protein sequence ID" value="PFH01648.1"/>
    <property type="molecule type" value="Genomic_DNA"/>
</dbReference>
<dbReference type="GO" id="GO:0046872">
    <property type="term" value="F:metal ion binding"/>
    <property type="evidence" value="ECO:0007669"/>
    <property type="project" value="UniProtKB-KW"/>
</dbReference>
<evidence type="ECO:0000256" key="3">
    <source>
        <dbReference type="ARBA" id="ARBA00023285"/>
    </source>
</evidence>
<dbReference type="GO" id="GO:0031419">
    <property type="term" value="F:cobalamin binding"/>
    <property type="evidence" value="ECO:0007669"/>
    <property type="project" value="InterPro"/>
</dbReference>
<gene>
    <name evidence="6" type="ORF">M972_11387</name>
</gene>
<keyword evidence="2" id="KW-0479">Metal-binding</keyword>
<sequence>MSKEKEKLFKKLSDAVVNMDEEETVLLSKKVVVDGYDAYEAIDKGLADGMDRAGKLFEEEEYFIPELLMCSDAMYAGLDVLKPHIRINNKVGKHRVVIGVVEGDTHDIGKNLVKIMLESAGFEVFDLGRDIPPIRFVEKAEEVNAKIIALSTLMTTTMDGMAEVINILNRQKIRDRYKVMVGGGPISQRFADKIGADGYSANAAEAVRLARRLVGGADCAS</sequence>
<dbReference type="GO" id="GO:0050667">
    <property type="term" value="P:homocysteine metabolic process"/>
    <property type="evidence" value="ECO:0007669"/>
    <property type="project" value="TreeGrafter"/>
</dbReference>
<evidence type="ECO:0000256" key="2">
    <source>
        <dbReference type="ARBA" id="ARBA00022723"/>
    </source>
</evidence>
<dbReference type="SUPFAM" id="SSF52242">
    <property type="entry name" value="Cobalamin (vitamin B12)-binding domain"/>
    <property type="match status" value="1"/>
</dbReference>
<dbReference type="Proteomes" id="UP000223596">
    <property type="component" value="Unassembled WGS sequence"/>
</dbReference>
<dbReference type="InterPro" id="IPR050554">
    <property type="entry name" value="Met_Synthase/Corrinoid"/>
</dbReference>
<dbReference type="GO" id="GO:0008705">
    <property type="term" value="F:methionine synthase activity"/>
    <property type="evidence" value="ECO:0007669"/>
    <property type="project" value="TreeGrafter"/>
</dbReference>
<keyword evidence="6" id="KW-0489">Methyltransferase</keyword>
<dbReference type="Gene3D" id="1.10.1240.10">
    <property type="entry name" value="Methionine synthase domain"/>
    <property type="match status" value="1"/>
</dbReference>
<dbReference type="SMART" id="SM01018">
    <property type="entry name" value="B12-binding_2"/>
    <property type="match status" value="1"/>
</dbReference>
<protein>
    <submittedName>
        <fullName evidence="6">Corrinoid protein of di/trimethylamine methyltransferase</fullName>
    </submittedName>
</protein>
<dbReference type="Pfam" id="PF02607">
    <property type="entry name" value="B12-binding_2"/>
    <property type="match status" value="1"/>
</dbReference>
<feature type="domain" description="B12-binding" evidence="4">
    <location>
        <begin position="93"/>
        <end position="221"/>
    </location>
</feature>
<evidence type="ECO:0000256" key="1">
    <source>
        <dbReference type="ARBA" id="ARBA00010854"/>
    </source>
</evidence>
<dbReference type="AlphaFoldDB" id="A0AB36TCV0"/>
<dbReference type="GO" id="GO:0005829">
    <property type="term" value="C:cytosol"/>
    <property type="evidence" value="ECO:0007669"/>
    <property type="project" value="TreeGrafter"/>
</dbReference>
<keyword evidence="6" id="KW-0808">Transferase</keyword>
<reference evidence="6 7" key="1">
    <citation type="submission" date="2017-09" db="EMBL/GenBank/DDBJ databases">
        <title>Evaluation of Pacific Biosciences Sequencing Technology to Finishing C. thermocellum Genome Sequences.</title>
        <authorList>
            <person name="Brown S."/>
        </authorList>
    </citation>
    <scope>NUCLEOTIDE SEQUENCE [LARGE SCALE GENOMIC DNA]</scope>
    <source>
        <strain evidence="6 7">AD2</strain>
    </source>
</reference>
<dbReference type="Gene3D" id="3.40.50.280">
    <property type="entry name" value="Cobalamin-binding domain"/>
    <property type="match status" value="1"/>
</dbReference>
<dbReference type="GO" id="GO:0046653">
    <property type="term" value="P:tetrahydrofolate metabolic process"/>
    <property type="evidence" value="ECO:0007669"/>
    <property type="project" value="TreeGrafter"/>
</dbReference>
<comment type="caution">
    <text evidence="6">The sequence shown here is derived from an EMBL/GenBank/DDBJ whole genome shotgun (WGS) entry which is preliminary data.</text>
</comment>
<dbReference type="InterPro" id="IPR036724">
    <property type="entry name" value="Cobalamin-bd_sf"/>
</dbReference>
<evidence type="ECO:0000259" key="5">
    <source>
        <dbReference type="PROSITE" id="PS51337"/>
    </source>
</evidence>
<dbReference type="PANTHER" id="PTHR45833:SF1">
    <property type="entry name" value="METHIONINE SYNTHASE"/>
    <property type="match status" value="1"/>
</dbReference>
<dbReference type="PROSITE" id="PS51337">
    <property type="entry name" value="B12_BINDING_NTER"/>
    <property type="match status" value="1"/>
</dbReference>
<dbReference type="InterPro" id="IPR036594">
    <property type="entry name" value="Meth_synthase_dom"/>
</dbReference>
<evidence type="ECO:0000259" key="4">
    <source>
        <dbReference type="PROSITE" id="PS51332"/>
    </source>
</evidence>
<dbReference type="FunFam" id="3.40.50.280:FF:000003">
    <property type="entry name" value="Dimethylamine methyltransferase corrinoid protein"/>
    <property type="match status" value="1"/>
</dbReference>
<keyword evidence="3" id="KW-0170">Cobalt</keyword>
<name>A0AB36TCV0_ACETH</name>
<dbReference type="CDD" id="cd02070">
    <property type="entry name" value="corrinoid_protein_B12-BD"/>
    <property type="match status" value="1"/>
</dbReference>
<dbReference type="PANTHER" id="PTHR45833">
    <property type="entry name" value="METHIONINE SYNTHASE"/>
    <property type="match status" value="1"/>
</dbReference>
<dbReference type="GeneID" id="35802890"/>
<evidence type="ECO:0000313" key="7">
    <source>
        <dbReference type="Proteomes" id="UP000223596"/>
    </source>
</evidence>
<dbReference type="GO" id="GO:0032259">
    <property type="term" value="P:methylation"/>
    <property type="evidence" value="ECO:0007669"/>
    <property type="project" value="UniProtKB-KW"/>
</dbReference>
<proteinExistence type="inferred from homology"/>
<dbReference type="RefSeq" id="WP_003515310.1">
    <property type="nucleotide sequence ID" value="NZ_CP013828.1"/>
</dbReference>
<dbReference type="InterPro" id="IPR003759">
    <property type="entry name" value="Cbl-bd_cap"/>
</dbReference>
<evidence type="ECO:0000313" key="6">
    <source>
        <dbReference type="EMBL" id="PFH01648.1"/>
    </source>
</evidence>
<dbReference type="PROSITE" id="PS51332">
    <property type="entry name" value="B12_BINDING"/>
    <property type="match status" value="1"/>
</dbReference>
<dbReference type="Pfam" id="PF02310">
    <property type="entry name" value="B12-binding"/>
    <property type="match status" value="1"/>
</dbReference>